<reference evidence="1 2" key="1">
    <citation type="submission" date="2024-03" db="EMBL/GenBank/DDBJ databases">
        <title>Inconsistent identification of Apilactobacillus kunkeei-related strains obtained by well-developed overall genome related indices.</title>
        <authorList>
            <person name="Maeno S."/>
            <person name="Endo A."/>
        </authorList>
    </citation>
    <scope>NUCLEOTIDE SEQUENCE [LARGE SCALE GENOMIC DNA]</scope>
    <source>
        <strain evidence="1 2">20H-10</strain>
    </source>
</reference>
<organism evidence="1 2">
    <name type="scientific">Apilactobacillus apinorum</name>
    <dbReference type="NCBI Taxonomy" id="1218495"/>
    <lineage>
        <taxon>Bacteria</taxon>
        <taxon>Bacillati</taxon>
        <taxon>Bacillota</taxon>
        <taxon>Bacilli</taxon>
        <taxon>Lactobacillales</taxon>
        <taxon>Lactobacillaceae</taxon>
        <taxon>Apilactobacillus</taxon>
    </lineage>
</organism>
<gene>
    <name evidence="1" type="ORF">AP20H10_02970</name>
</gene>
<accession>A0ABP9ZGK5</accession>
<comment type="caution">
    <text evidence="1">The sequence shown here is derived from an EMBL/GenBank/DDBJ whole genome shotgun (WGS) entry which is preliminary data.</text>
</comment>
<name>A0ABP9ZGK5_9LACO</name>
<evidence type="ECO:0000313" key="2">
    <source>
        <dbReference type="Proteomes" id="UP001438112"/>
    </source>
</evidence>
<dbReference type="RefSeq" id="WP_053950166.1">
    <property type="nucleotide sequence ID" value="NZ_BAABVV010000024.1"/>
</dbReference>
<keyword evidence="2" id="KW-1185">Reference proteome</keyword>
<dbReference type="Proteomes" id="UP001438112">
    <property type="component" value="Unassembled WGS sequence"/>
</dbReference>
<sequence length="82" mass="9134">MLKLKINAKQGNQQIKLSDGTFGQLTGVRIPTGGFGQEVIQWTFLSVDQIHEGFVYAGPFYDGLVINSLNAKDQYEVKMVNK</sequence>
<protein>
    <submittedName>
        <fullName evidence="1">Uncharacterized protein</fullName>
    </submittedName>
</protein>
<proteinExistence type="predicted"/>
<dbReference type="EMBL" id="BAABVV010000024">
    <property type="protein sequence ID" value="GAA6113934.1"/>
    <property type="molecule type" value="Genomic_DNA"/>
</dbReference>
<evidence type="ECO:0000313" key="1">
    <source>
        <dbReference type="EMBL" id="GAA6113934.1"/>
    </source>
</evidence>